<evidence type="ECO:0000313" key="1">
    <source>
        <dbReference type="EMBL" id="TFK62515.1"/>
    </source>
</evidence>
<evidence type="ECO:0000313" key="2">
    <source>
        <dbReference type="Proteomes" id="UP000308600"/>
    </source>
</evidence>
<dbReference type="Proteomes" id="UP000308600">
    <property type="component" value="Unassembled WGS sequence"/>
</dbReference>
<proteinExistence type="predicted"/>
<sequence length="248" mass="27786">MLLTLFLLSLSPSSTSPLPVVIPTSGNISLPIDIHALLSSDASSFDCTDTCDYPRRTLLNLVLGCLFTFIAGAYKALHPNIISSRVSTGRLILEKAILTFYMVFFSECIMIWAISQLYGAYRAKQDLLEVDKDFKWTMVHGHYLQMGGFGRASDGHALGGDEVIELLKHQRVDIASLRISKSELQDHSKADWFSKGTSTLQILWFILQCIIRRIKGLYLTQLEVSTLAFAASSTIAYLAWWDKPFNVR</sequence>
<reference evidence="1 2" key="1">
    <citation type="journal article" date="2019" name="Nat. Ecol. Evol.">
        <title>Megaphylogeny resolves global patterns of mushroom evolution.</title>
        <authorList>
            <person name="Varga T."/>
            <person name="Krizsan K."/>
            <person name="Foldi C."/>
            <person name="Dima B."/>
            <person name="Sanchez-Garcia M."/>
            <person name="Sanchez-Ramirez S."/>
            <person name="Szollosi G.J."/>
            <person name="Szarkandi J.G."/>
            <person name="Papp V."/>
            <person name="Albert L."/>
            <person name="Andreopoulos W."/>
            <person name="Angelini C."/>
            <person name="Antonin V."/>
            <person name="Barry K.W."/>
            <person name="Bougher N.L."/>
            <person name="Buchanan P."/>
            <person name="Buyck B."/>
            <person name="Bense V."/>
            <person name="Catcheside P."/>
            <person name="Chovatia M."/>
            <person name="Cooper J."/>
            <person name="Damon W."/>
            <person name="Desjardin D."/>
            <person name="Finy P."/>
            <person name="Geml J."/>
            <person name="Haridas S."/>
            <person name="Hughes K."/>
            <person name="Justo A."/>
            <person name="Karasinski D."/>
            <person name="Kautmanova I."/>
            <person name="Kiss B."/>
            <person name="Kocsube S."/>
            <person name="Kotiranta H."/>
            <person name="LaButti K.M."/>
            <person name="Lechner B.E."/>
            <person name="Liimatainen K."/>
            <person name="Lipzen A."/>
            <person name="Lukacs Z."/>
            <person name="Mihaltcheva S."/>
            <person name="Morgado L.N."/>
            <person name="Niskanen T."/>
            <person name="Noordeloos M.E."/>
            <person name="Ohm R.A."/>
            <person name="Ortiz-Santana B."/>
            <person name="Ovrebo C."/>
            <person name="Racz N."/>
            <person name="Riley R."/>
            <person name="Savchenko A."/>
            <person name="Shiryaev A."/>
            <person name="Soop K."/>
            <person name="Spirin V."/>
            <person name="Szebenyi C."/>
            <person name="Tomsovsky M."/>
            <person name="Tulloss R.E."/>
            <person name="Uehling J."/>
            <person name="Grigoriev I.V."/>
            <person name="Vagvolgyi C."/>
            <person name="Papp T."/>
            <person name="Martin F.M."/>
            <person name="Miettinen O."/>
            <person name="Hibbett D.S."/>
            <person name="Nagy L.G."/>
        </authorList>
    </citation>
    <scope>NUCLEOTIDE SEQUENCE [LARGE SCALE GENOMIC DNA]</scope>
    <source>
        <strain evidence="1 2">NL-1719</strain>
    </source>
</reference>
<name>A0ACD3A9W2_9AGAR</name>
<gene>
    <name evidence="1" type="ORF">BDN72DRAFT_776980</name>
</gene>
<accession>A0ACD3A9W2</accession>
<dbReference type="EMBL" id="ML208576">
    <property type="protein sequence ID" value="TFK62515.1"/>
    <property type="molecule type" value="Genomic_DNA"/>
</dbReference>
<feature type="non-terminal residue" evidence="1">
    <location>
        <position position="248"/>
    </location>
</feature>
<keyword evidence="2" id="KW-1185">Reference proteome</keyword>
<protein>
    <submittedName>
        <fullName evidence="1">Uncharacterized protein</fullName>
    </submittedName>
</protein>
<organism evidence="1 2">
    <name type="scientific">Pluteus cervinus</name>
    <dbReference type="NCBI Taxonomy" id="181527"/>
    <lineage>
        <taxon>Eukaryota</taxon>
        <taxon>Fungi</taxon>
        <taxon>Dikarya</taxon>
        <taxon>Basidiomycota</taxon>
        <taxon>Agaricomycotina</taxon>
        <taxon>Agaricomycetes</taxon>
        <taxon>Agaricomycetidae</taxon>
        <taxon>Agaricales</taxon>
        <taxon>Pluteineae</taxon>
        <taxon>Pluteaceae</taxon>
        <taxon>Pluteus</taxon>
    </lineage>
</organism>